<dbReference type="SUPFAM" id="SSF50978">
    <property type="entry name" value="WD40 repeat-like"/>
    <property type="match status" value="1"/>
</dbReference>
<dbReference type="SMART" id="SM00256">
    <property type="entry name" value="FBOX"/>
    <property type="match status" value="1"/>
</dbReference>
<dbReference type="SUPFAM" id="SSF81383">
    <property type="entry name" value="F-box domain"/>
    <property type="match status" value="1"/>
</dbReference>
<dbReference type="InterPro" id="IPR001810">
    <property type="entry name" value="F-box_dom"/>
</dbReference>
<evidence type="ECO:0000256" key="2">
    <source>
        <dbReference type="ARBA" id="ARBA00022737"/>
    </source>
</evidence>
<dbReference type="Proteomes" id="UP000516437">
    <property type="component" value="Chromosome 1"/>
</dbReference>
<dbReference type="InterPro" id="IPR001680">
    <property type="entry name" value="WD40_rpt"/>
</dbReference>
<dbReference type="InterPro" id="IPR036322">
    <property type="entry name" value="WD40_repeat_dom_sf"/>
</dbReference>
<dbReference type="PANTHER" id="PTHR44436:SF1">
    <property type="entry name" value="F-BOX_WD REPEAT-CONTAINING PROTEIN 2"/>
    <property type="match status" value="1"/>
</dbReference>
<dbReference type="InterPro" id="IPR036047">
    <property type="entry name" value="F-box-like_dom_sf"/>
</dbReference>
<proteinExistence type="predicted"/>
<dbReference type="PROSITE" id="PS50181">
    <property type="entry name" value="FBOX"/>
    <property type="match status" value="1"/>
</dbReference>
<protein>
    <recommendedName>
        <fullName evidence="4">F-box domain-containing protein</fullName>
    </recommendedName>
</protein>
<evidence type="ECO:0000313" key="6">
    <source>
        <dbReference type="Proteomes" id="UP000516437"/>
    </source>
</evidence>
<dbReference type="AlphaFoldDB" id="A0A6A1WIC6"/>
<evidence type="ECO:0000259" key="4">
    <source>
        <dbReference type="PROSITE" id="PS50181"/>
    </source>
</evidence>
<feature type="compositionally biased region" description="Basic and acidic residues" evidence="3">
    <location>
        <begin position="1"/>
        <end position="11"/>
    </location>
</feature>
<keyword evidence="6" id="KW-1185">Reference proteome</keyword>
<evidence type="ECO:0000256" key="3">
    <source>
        <dbReference type="SAM" id="MobiDB-lite"/>
    </source>
</evidence>
<organism evidence="5 6">
    <name type="scientific">Morella rubra</name>
    <name type="common">Chinese bayberry</name>
    <dbReference type="NCBI Taxonomy" id="262757"/>
    <lineage>
        <taxon>Eukaryota</taxon>
        <taxon>Viridiplantae</taxon>
        <taxon>Streptophyta</taxon>
        <taxon>Embryophyta</taxon>
        <taxon>Tracheophyta</taxon>
        <taxon>Spermatophyta</taxon>
        <taxon>Magnoliopsida</taxon>
        <taxon>eudicotyledons</taxon>
        <taxon>Gunneridae</taxon>
        <taxon>Pentapetalae</taxon>
        <taxon>rosids</taxon>
        <taxon>fabids</taxon>
        <taxon>Fagales</taxon>
        <taxon>Myricaceae</taxon>
        <taxon>Morella</taxon>
    </lineage>
</organism>
<dbReference type="Gene3D" id="1.20.1280.50">
    <property type="match status" value="1"/>
</dbReference>
<comment type="caution">
    <text evidence="5">The sequence shown here is derived from an EMBL/GenBank/DDBJ whole genome shotgun (WGS) entry which is preliminary data.</text>
</comment>
<dbReference type="CDD" id="cd09917">
    <property type="entry name" value="F-box_SF"/>
    <property type="match status" value="1"/>
</dbReference>
<accession>A0A6A1WIC6</accession>
<dbReference type="Gene3D" id="2.130.10.10">
    <property type="entry name" value="YVTN repeat-like/Quinoprotein amine dehydrogenase"/>
    <property type="match status" value="1"/>
</dbReference>
<evidence type="ECO:0000313" key="5">
    <source>
        <dbReference type="EMBL" id="KAB1224961.1"/>
    </source>
</evidence>
<feature type="domain" description="F-box" evidence="4">
    <location>
        <begin position="21"/>
        <end position="67"/>
    </location>
</feature>
<gene>
    <name evidence="5" type="ORF">CJ030_MR1G013983</name>
</gene>
<dbReference type="Pfam" id="PF00646">
    <property type="entry name" value="F-box"/>
    <property type="match status" value="1"/>
</dbReference>
<keyword evidence="2" id="KW-0677">Repeat</keyword>
<dbReference type="EMBL" id="RXIC02000019">
    <property type="protein sequence ID" value="KAB1224961.1"/>
    <property type="molecule type" value="Genomic_DNA"/>
</dbReference>
<name>A0A6A1WIC6_9ROSI</name>
<feature type="region of interest" description="Disordered" evidence="3">
    <location>
        <begin position="1"/>
        <end position="21"/>
    </location>
</feature>
<sequence>MGPTPARDRSQSKRRTSGGGTTTIQSLDHDILCMIFAFLDFFDLVRCSAVCKFWNTIINKSKSLQVLFSKQQRGSMDHTNKTTWSERSLNIYLEKLAMDHHRLSLQEGMVDVHQWRGHSAGVDQCRMKMGFVLTGVGDKVMRLWSLESYKCVEEYSVPETIPLVDFDFDESKIVGLVGTRVCIWRRNGKRSIFPSNEGTFVKGLCMRYYDPEAVVGCEDGTARIFDIYSRKCSRIIRMHAGPVNCLCLGDDQLILSGSSLGGITVSGILSDQRVATLRSTDSTGIRTLCYNARSHLLFAGSTAGYTSCWDLRTMRSLWETRVSPNVVYSLQHLQNDTATLVIGGIDGVLRILDQNTGEVLSSCVVEGNMLSTSKNPLLGLERRKGRRLSEDAQIDSIPRSTRPPITCLAVGMEKVVTTHNSRYIRLWKFKK</sequence>
<dbReference type="OrthoDB" id="538223at2759"/>
<dbReference type="InterPro" id="IPR015943">
    <property type="entry name" value="WD40/YVTN_repeat-like_dom_sf"/>
</dbReference>
<dbReference type="SMART" id="SM00320">
    <property type="entry name" value="WD40"/>
    <property type="match status" value="6"/>
</dbReference>
<dbReference type="PANTHER" id="PTHR44436">
    <property type="entry name" value="F-BOX/WD REPEAT-CONTAINING PROTEIN 2"/>
    <property type="match status" value="1"/>
</dbReference>
<keyword evidence="1" id="KW-0853">WD repeat</keyword>
<reference evidence="5 6" key="1">
    <citation type="journal article" date="2019" name="Plant Biotechnol. J.">
        <title>The red bayberry genome and genetic basis of sex determination.</title>
        <authorList>
            <person name="Jia H.M."/>
            <person name="Jia H.J."/>
            <person name="Cai Q.L."/>
            <person name="Wang Y."/>
            <person name="Zhao H.B."/>
            <person name="Yang W.F."/>
            <person name="Wang G.Y."/>
            <person name="Li Y.H."/>
            <person name="Zhan D.L."/>
            <person name="Shen Y.T."/>
            <person name="Niu Q.F."/>
            <person name="Chang L."/>
            <person name="Qiu J."/>
            <person name="Zhao L."/>
            <person name="Xie H.B."/>
            <person name="Fu W.Y."/>
            <person name="Jin J."/>
            <person name="Li X.W."/>
            <person name="Jiao Y."/>
            <person name="Zhou C.C."/>
            <person name="Tu T."/>
            <person name="Chai C.Y."/>
            <person name="Gao J.L."/>
            <person name="Fan L.J."/>
            <person name="van de Weg E."/>
            <person name="Wang J.Y."/>
            <person name="Gao Z.S."/>
        </authorList>
    </citation>
    <scope>NUCLEOTIDE SEQUENCE [LARGE SCALE GENOMIC DNA]</scope>
    <source>
        <tissue evidence="5">Leaves</tissue>
    </source>
</reference>
<dbReference type="InterPro" id="IPR042627">
    <property type="entry name" value="FBXW2"/>
</dbReference>
<evidence type="ECO:0000256" key="1">
    <source>
        <dbReference type="ARBA" id="ARBA00022574"/>
    </source>
</evidence>